<dbReference type="Pfam" id="PF17958">
    <property type="entry name" value="EF-hand_13"/>
    <property type="match status" value="1"/>
</dbReference>
<sequence length="319" mass="37556">QFFLPSTFLKFPRDHSGCIAIVPFFTFVVRKVNLKQTRVQLSYYDALGCGYLREKDMENFIFEMIPTLPQLSTLQEEFYPFYVFTAVRKFFFFLDPKRTGRVHIRDLLSSPILPELYELRQEQPLGASEAESNWFSMQSALKVYGAYLFLDVDQNGMLSRNELSRYGSGMLTDVFIDRVFEEYQTYRDSESGEREMDYKTFLDFVLAMENKNSRPAIQYFWKMIDINHKGYIDSFVIHYFFRAVLNMLQSRHPDIASVDDVKDEIFDMVKSKDPCKISVEDLVECRQGGTVLSMLIDAAAFWRYDNRESLMMEQDDDDL</sequence>
<evidence type="ECO:0000313" key="10">
    <source>
        <dbReference type="EMBL" id="CAE8657038.1"/>
    </source>
</evidence>
<evidence type="ECO:0000256" key="4">
    <source>
        <dbReference type="ARBA" id="ARBA00022490"/>
    </source>
</evidence>
<evidence type="ECO:0000256" key="7">
    <source>
        <dbReference type="ARBA" id="ARBA00022837"/>
    </source>
</evidence>
<evidence type="ECO:0000256" key="5">
    <source>
        <dbReference type="ARBA" id="ARBA00022723"/>
    </source>
</evidence>
<evidence type="ECO:0000256" key="2">
    <source>
        <dbReference type="ARBA" id="ARBA00004496"/>
    </source>
</evidence>
<evidence type="ECO:0000259" key="9">
    <source>
        <dbReference type="Pfam" id="PF17958"/>
    </source>
</evidence>
<keyword evidence="6" id="KW-0677">Repeat</keyword>
<dbReference type="GO" id="GO:0035303">
    <property type="term" value="P:regulation of dephosphorylation"/>
    <property type="evidence" value="ECO:0007669"/>
    <property type="project" value="InterPro"/>
</dbReference>
<evidence type="ECO:0000256" key="1">
    <source>
        <dbReference type="ARBA" id="ARBA00004123"/>
    </source>
</evidence>
<feature type="non-terminal residue" evidence="10">
    <location>
        <position position="319"/>
    </location>
</feature>
<evidence type="ECO:0000256" key="8">
    <source>
        <dbReference type="ARBA" id="ARBA00023242"/>
    </source>
</evidence>
<dbReference type="GO" id="GO:0000226">
    <property type="term" value="P:microtubule cytoskeleton organization"/>
    <property type="evidence" value="ECO:0007669"/>
    <property type="project" value="TreeGrafter"/>
</dbReference>
<accession>A0A813INV7</accession>
<keyword evidence="5" id="KW-0479">Metal-binding</keyword>
<dbReference type="InterPro" id="IPR018247">
    <property type="entry name" value="EF_Hand_1_Ca_BS"/>
</dbReference>
<comment type="caution">
    <text evidence="10">The sequence shown here is derived from an EMBL/GenBank/DDBJ whole genome shotgun (WGS) entry which is preliminary data.</text>
</comment>
<dbReference type="Proteomes" id="UP000626109">
    <property type="component" value="Unassembled WGS sequence"/>
</dbReference>
<dbReference type="GO" id="GO:0005819">
    <property type="term" value="C:spindle"/>
    <property type="evidence" value="ECO:0007669"/>
    <property type="project" value="TreeGrafter"/>
</dbReference>
<evidence type="ECO:0000256" key="3">
    <source>
        <dbReference type="ARBA" id="ARBA00022320"/>
    </source>
</evidence>
<proteinExistence type="predicted"/>
<dbReference type="CDD" id="cd21505">
    <property type="entry name" value="PPP2R3C"/>
    <property type="match status" value="1"/>
</dbReference>
<dbReference type="GO" id="GO:0030865">
    <property type="term" value="P:cortical cytoskeleton organization"/>
    <property type="evidence" value="ECO:0007669"/>
    <property type="project" value="TreeGrafter"/>
</dbReference>
<dbReference type="InterPro" id="IPR041534">
    <property type="entry name" value="EF-hand_13"/>
</dbReference>
<protein>
    <recommendedName>
        <fullName evidence="3">Serine/threonine-protein phosphatase 2A regulatory subunit B'' subunit gamma</fullName>
    </recommendedName>
</protein>
<comment type="subcellular location">
    <subcellularLocation>
        <location evidence="2">Cytoplasm</location>
    </subcellularLocation>
    <subcellularLocation>
        <location evidence="1">Nucleus</location>
    </subcellularLocation>
</comment>
<dbReference type="Gene3D" id="1.10.238.10">
    <property type="entry name" value="EF-hand"/>
    <property type="match status" value="1"/>
</dbReference>
<dbReference type="InterPro" id="IPR039865">
    <property type="entry name" value="PPP2R3C"/>
</dbReference>
<dbReference type="PANTHER" id="PTHR12085">
    <property type="entry name" value="SERINE/THREONINE-PROTEIN PHOSPHATASE 2A REGULATORY SUBUNIT B'' SUBUNIT GAMMA"/>
    <property type="match status" value="1"/>
</dbReference>
<dbReference type="GO" id="GO:0046872">
    <property type="term" value="F:metal ion binding"/>
    <property type="evidence" value="ECO:0007669"/>
    <property type="project" value="UniProtKB-KW"/>
</dbReference>
<evidence type="ECO:0000313" key="11">
    <source>
        <dbReference type="Proteomes" id="UP000626109"/>
    </source>
</evidence>
<dbReference type="GO" id="GO:0005737">
    <property type="term" value="C:cytoplasm"/>
    <property type="evidence" value="ECO:0007669"/>
    <property type="project" value="UniProtKB-SubCell"/>
</dbReference>
<dbReference type="InterPro" id="IPR011992">
    <property type="entry name" value="EF-hand-dom_pair"/>
</dbReference>
<dbReference type="PANTHER" id="PTHR12085:SF3">
    <property type="entry name" value="SERINE_THREONINE-PROTEIN PHOSPHATASE 2A REGULATORY SUBUNIT B'' SUBUNIT GAMMA"/>
    <property type="match status" value="1"/>
</dbReference>
<keyword evidence="8" id="KW-0539">Nucleus</keyword>
<feature type="domain" description="PP2A regulatory subunit B'' EF-hand" evidence="9">
    <location>
        <begin position="48"/>
        <end position="122"/>
    </location>
</feature>
<evidence type="ECO:0000256" key="6">
    <source>
        <dbReference type="ARBA" id="ARBA00022737"/>
    </source>
</evidence>
<dbReference type="AlphaFoldDB" id="A0A813INV7"/>
<keyword evidence="7" id="KW-0106">Calcium</keyword>
<dbReference type="GO" id="GO:0005634">
    <property type="term" value="C:nucleus"/>
    <property type="evidence" value="ECO:0007669"/>
    <property type="project" value="UniProtKB-SubCell"/>
</dbReference>
<reference evidence="10" key="1">
    <citation type="submission" date="2021-02" db="EMBL/GenBank/DDBJ databases">
        <authorList>
            <person name="Dougan E. K."/>
            <person name="Rhodes N."/>
            <person name="Thang M."/>
            <person name="Chan C."/>
        </authorList>
    </citation>
    <scope>NUCLEOTIDE SEQUENCE</scope>
</reference>
<dbReference type="PROSITE" id="PS00018">
    <property type="entry name" value="EF_HAND_1"/>
    <property type="match status" value="1"/>
</dbReference>
<keyword evidence="4" id="KW-0963">Cytoplasm</keyword>
<name>A0A813INV7_POLGL</name>
<dbReference type="EMBL" id="CAJNNW010014831">
    <property type="protein sequence ID" value="CAE8657038.1"/>
    <property type="molecule type" value="Genomic_DNA"/>
</dbReference>
<gene>
    <name evidence="10" type="ORF">PGLA2088_LOCUS12550</name>
</gene>
<dbReference type="SUPFAM" id="SSF47473">
    <property type="entry name" value="EF-hand"/>
    <property type="match status" value="1"/>
</dbReference>
<dbReference type="Gene3D" id="1.10.238.220">
    <property type="match status" value="1"/>
</dbReference>
<organism evidence="10 11">
    <name type="scientific">Polarella glacialis</name>
    <name type="common">Dinoflagellate</name>
    <dbReference type="NCBI Taxonomy" id="89957"/>
    <lineage>
        <taxon>Eukaryota</taxon>
        <taxon>Sar</taxon>
        <taxon>Alveolata</taxon>
        <taxon>Dinophyceae</taxon>
        <taxon>Suessiales</taxon>
        <taxon>Suessiaceae</taxon>
        <taxon>Polarella</taxon>
    </lineage>
</organism>